<dbReference type="InterPro" id="IPR008211">
    <property type="entry name" value="Laminin_N"/>
</dbReference>
<proteinExistence type="predicted"/>
<keyword evidence="2" id="KW-0964">Secreted</keyword>
<evidence type="ECO:0000256" key="6">
    <source>
        <dbReference type="SAM" id="SignalP"/>
    </source>
</evidence>
<evidence type="ECO:0000256" key="3">
    <source>
        <dbReference type="ARBA" id="ARBA00022889"/>
    </source>
</evidence>
<evidence type="ECO:0000256" key="1">
    <source>
        <dbReference type="ARBA" id="ARBA00004302"/>
    </source>
</evidence>
<dbReference type="GO" id="GO:0016477">
    <property type="term" value="P:cell migration"/>
    <property type="evidence" value="ECO:0007669"/>
    <property type="project" value="TreeGrafter"/>
</dbReference>
<dbReference type="PROSITE" id="PS51117">
    <property type="entry name" value="LAMININ_NTER"/>
    <property type="match status" value="1"/>
</dbReference>
<dbReference type="AlphaFoldDB" id="A0A9W9ZL40"/>
<comment type="subcellular location">
    <subcellularLocation>
        <location evidence="1">Secreted</location>
        <location evidence="1">Extracellular space</location>
        <location evidence="1">Extracellular matrix</location>
        <location evidence="1">Basement membrane</location>
    </subcellularLocation>
</comment>
<evidence type="ECO:0000256" key="4">
    <source>
        <dbReference type="ARBA" id="ARBA00023157"/>
    </source>
</evidence>
<feature type="signal peptide" evidence="6">
    <location>
        <begin position="1"/>
        <end position="22"/>
    </location>
</feature>
<keyword evidence="5" id="KW-0424">Laminin EGF-like domain</keyword>
<keyword evidence="6" id="KW-0732">Signal</keyword>
<dbReference type="Gene3D" id="2.60.120.260">
    <property type="entry name" value="Galactose-binding domain-like"/>
    <property type="match status" value="1"/>
</dbReference>
<dbReference type="OrthoDB" id="5981721at2759"/>
<feature type="chain" id="PRO_5040870281" description="Laminin N-terminal domain-containing protein" evidence="6">
    <location>
        <begin position="23"/>
        <end position="430"/>
    </location>
</feature>
<accession>A0A9W9ZL40</accession>
<dbReference type="SUPFAM" id="SSF57196">
    <property type="entry name" value="EGF/Laminin"/>
    <property type="match status" value="1"/>
</dbReference>
<dbReference type="GO" id="GO:0070831">
    <property type="term" value="P:basement membrane assembly"/>
    <property type="evidence" value="ECO:0007669"/>
    <property type="project" value="TreeGrafter"/>
</dbReference>
<dbReference type="GO" id="GO:0043256">
    <property type="term" value="C:laminin complex"/>
    <property type="evidence" value="ECO:0007669"/>
    <property type="project" value="TreeGrafter"/>
</dbReference>
<gene>
    <name evidence="8" type="ORF">OS493_031715</name>
</gene>
<dbReference type="SMART" id="SM00180">
    <property type="entry name" value="EGF_Lam"/>
    <property type="match status" value="1"/>
</dbReference>
<dbReference type="SMART" id="SM00136">
    <property type="entry name" value="LamNT"/>
    <property type="match status" value="1"/>
</dbReference>
<evidence type="ECO:0000256" key="5">
    <source>
        <dbReference type="ARBA" id="ARBA00023292"/>
    </source>
</evidence>
<organism evidence="8 9">
    <name type="scientific">Desmophyllum pertusum</name>
    <dbReference type="NCBI Taxonomy" id="174260"/>
    <lineage>
        <taxon>Eukaryota</taxon>
        <taxon>Metazoa</taxon>
        <taxon>Cnidaria</taxon>
        <taxon>Anthozoa</taxon>
        <taxon>Hexacorallia</taxon>
        <taxon>Scleractinia</taxon>
        <taxon>Caryophylliina</taxon>
        <taxon>Caryophylliidae</taxon>
        <taxon>Desmophyllum</taxon>
    </lineage>
</organism>
<dbReference type="Pfam" id="PF00055">
    <property type="entry name" value="Laminin_N"/>
    <property type="match status" value="1"/>
</dbReference>
<dbReference type="EMBL" id="MU825910">
    <property type="protein sequence ID" value="KAJ7382939.1"/>
    <property type="molecule type" value="Genomic_DNA"/>
</dbReference>
<dbReference type="Gene3D" id="2.170.300.10">
    <property type="entry name" value="Tie2 ligand-binding domain superfamily"/>
    <property type="match status" value="1"/>
</dbReference>
<keyword evidence="3" id="KW-0130">Cell adhesion</keyword>
<evidence type="ECO:0000259" key="7">
    <source>
        <dbReference type="PROSITE" id="PS51117"/>
    </source>
</evidence>
<keyword evidence="9" id="KW-1185">Reference proteome</keyword>
<dbReference type="Pfam" id="PF00053">
    <property type="entry name" value="EGF_laminin"/>
    <property type="match status" value="1"/>
</dbReference>
<dbReference type="PROSITE" id="PS01248">
    <property type="entry name" value="EGF_LAM_1"/>
    <property type="match status" value="1"/>
</dbReference>
<dbReference type="InterPro" id="IPR050440">
    <property type="entry name" value="Laminin/Netrin_ECM"/>
</dbReference>
<sequence>MMAKLWRLALVALLCFVCQVVSQNGNTQCDRRSCYPATGDLVIGRADQLTASSTCGMSGPEDYCIVSHLQDNPEECFVCDSTIPNLSHEPKNMISVFTGNKEKTWFQSQNTKEDVYLQLDLEAQFHFTHLVMTFRTFRPAGMIIERSWDYGRNWNVYRYYAADCKQTFPDIPDQPQQDVDDVVCTEDFSSVEPSSNGEVIFRALNPQIPVKDPYSEKVQNLLKLTNIRINFTKLHTLGDLVLDPTKPEARLKYYYAVYDLVIRGSCSCYGHAEQCLPLEGEREVPGMVYGQCNCAHNTEGKNCERCKADYNDRPWRPATAEDSNECRRCNCNGHAEECGLIPLCLPHLVMIVVVSVSAVYTILSAANDPNKDFQEPDACIPCNCDSVGGVSGGECEGRNDAESGLLAGRCICKTNVKDQGATSVSQDFGI</sequence>
<dbReference type="PANTHER" id="PTHR10574:SF375">
    <property type="entry name" value="LAMININ SUBUNIT BETA-1"/>
    <property type="match status" value="1"/>
</dbReference>
<evidence type="ECO:0000256" key="2">
    <source>
        <dbReference type="ARBA" id="ARBA00022869"/>
    </source>
</evidence>
<keyword evidence="4" id="KW-1015">Disulfide bond</keyword>
<keyword evidence="2" id="KW-0272">Extracellular matrix</keyword>
<dbReference type="CDD" id="cd00055">
    <property type="entry name" value="EGF_Lam"/>
    <property type="match status" value="1"/>
</dbReference>
<dbReference type="GO" id="GO:0034446">
    <property type="term" value="P:substrate adhesion-dependent cell spreading"/>
    <property type="evidence" value="ECO:0007669"/>
    <property type="project" value="TreeGrafter"/>
</dbReference>
<evidence type="ECO:0000313" key="8">
    <source>
        <dbReference type="EMBL" id="KAJ7382939.1"/>
    </source>
</evidence>
<feature type="domain" description="Laminin N-terminal" evidence="7">
    <location>
        <begin position="30"/>
        <end position="265"/>
    </location>
</feature>
<dbReference type="Proteomes" id="UP001163046">
    <property type="component" value="Unassembled WGS sequence"/>
</dbReference>
<evidence type="ECO:0000313" key="9">
    <source>
        <dbReference type="Proteomes" id="UP001163046"/>
    </source>
</evidence>
<protein>
    <recommendedName>
        <fullName evidence="7">Laminin N-terminal domain-containing protein</fullName>
    </recommendedName>
</protein>
<dbReference type="GO" id="GO:0009887">
    <property type="term" value="P:animal organ morphogenesis"/>
    <property type="evidence" value="ECO:0007669"/>
    <property type="project" value="TreeGrafter"/>
</dbReference>
<keyword evidence="2" id="KW-0084">Basement membrane</keyword>
<dbReference type="PANTHER" id="PTHR10574">
    <property type="entry name" value="NETRIN/LAMININ-RELATED"/>
    <property type="match status" value="1"/>
</dbReference>
<dbReference type="GO" id="GO:0009888">
    <property type="term" value="P:tissue development"/>
    <property type="evidence" value="ECO:0007669"/>
    <property type="project" value="TreeGrafter"/>
</dbReference>
<dbReference type="FunFam" id="2.60.120.260:FF:000010">
    <property type="entry name" value="Laminin subunit beta 1"/>
    <property type="match status" value="1"/>
</dbReference>
<comment type="caution">
    <text evidence="8">The sequence shown here is derived from an EMBL/GenBank/DDBJ whole genome shotgun (WGS) entry which is preliminary data.</text>
</comment>
<dbReference type="InterPro" id="IPR002049">
    <property type="entry name" value="LE_dom"/>
</dbReference>
<reference evidence="8" key="1">
    <citation type="submission" date="2023-01" db="EMBL/GenBank/DDBJ databases">
        <title>Genome assembly of the deep-sea coral Lophelia pertusa.</title>
        <authorList>
            <person name="Herrera S."/>
            <person name="Cordes E."/>
        </authorList>
    </citation>
    <scope>NUCLEOTIDE SEQUENCE</scope>
    <source>
        <strain evidence="8">USNM1676648</strain>
        <tissue evidence="8">Polyp</tissue>
    </source>
</reference>
<dbReference type="GO" id="GO:0007411">
    <property type="term" value="P:axon guidance"/>
    <property type="evidence" value="ECO:0007669"/>
    <property type="project" value="TreeGrafter"/>
</dbReference>
<name>A0A9W9ZL40_9CNID</name>